<dbReference type="Pfam" id="PF06475">
    <property type="entry name" value="Glycolipid_bind"/>
    <property type="match status" value="1"/>
</dbReference>
<dbReference type="SUPFAM" id="SSF159275">
    <property type="entry name" value="PA1994-like"/>
    <property type="match status" value="1"/>
</dbReference>
<comment type="caution">
    <text evidence="1">The sequence shown here is derived from an EMBL/GenBank/DDBJ whole genome shotgun (WGS) entry which is preliminary data.</text>
</comment>
<sequence>MTMQTNILWTGREYYSLENCLIETKATGSIITSSIIGCYDESIYKVAYRIETNQNWETVLLDLTCQHNSKTQIIKLEGDGKGNWMNNSKKANQFKGCIDVDISLTPFSNTLPIRRLKLKLNQTREIMVLYCDLLGGQIKPVGQRYTCLSNSEYHYENIPNDFEATIQVDESGLVVDYPSLFVRTKVLKTNYRGTGTKVVERRVKVRY</sequence>
<protein>
    <submittedName>
        <fullName evidence="1">Putative glycolipid-binding domain-containing protein</fullName>
    </submittedName>
</protein>
<name>A0A5M9HH03_9SPHI</name>
<evidence type="ECO:0000313" key="2">
    <source>
        <dbReference type="Proteomes" id="UP000322918"/>
    </source>
</evidence>
<dbReference type="InterPro" id="IPR009467">
    <property type="entry name" value="Glycolipid-bd_prot_put"/>
</dbReference>
<proteinExistence type="predicted"/>
<keyword evidence="2" id="KW-1185">Reference proteome</keyword>
<dbReference type="EMBL" id="VWNE01000003">
    <property type="protein sequence ID" value="KAA8485799.1"/>
    <property type="molecule type" value="Genomic_DNA"/>
</dbReference>
<dbReference type="AlphaFoldDB" id="A0A5M9HH03"/>
<evidence type="ECO:0000313" key="1">
    <source>
        <dbReference type="EMBL" id="KAA8485799.1"/>
    </source>
</evidence>
<reference evidence="1 2" key="1">
    <citation type="submission" date="2019-09" db="EMBL/GenBank/DDBJ databases">
        <title>Pararcticibacter amylolyticus gen. nov., sp. nov., isolated from a rottenly hemp rope, and reclassification of Pedobacter tournemirensis as Pararcticibacter tournemirensis comb. nov.</title>
        <authorList>
            <person name="Cai Y."/>
        </authorList>
    </citation>
    <scope>NUCLEOTIDE SEQUENCE [LARGE SCALE GENOMIC DNA]</scope>
    <source>
        <strain evidence="1 2">TF5-37.2-LB10</strain>
    </source>
</reference>
<dbReference type="Proteomes" id="UP000322918">
    <property type="component" value="Unassembled WGS sequence"/>
</dbReference>
<accession>A0A5M9HH03</accession>
<organism evidence="1 2">
    <name type="scientific">Arcticibacter tournemirensis</name>
    <dbReference type="NCBI Taxonomy" id="699437"/>
    <lineage>
        <taxon>Bacteria</taxon>
        <taxon>Pseudomonadati</taxon>
        <taxon>Bacteroidota</taxon>
        <taxon>Sphingobacteriia</taxon>
        <taxon>Sphingobacteriales</taxon>
        <taxon>Sphingobacteriaceae</taxon>
        <taxon>Arcticibacter</taxon>
    </lineage>
</organism>
<dbReference type="OrthoDB" id="9814791at2"/>
<gene>
    <name evidence="1" type="ORF">F1649_02025</name>
</gene>